<dbReference type="InterPro" id="IPR045621">
    <property type="entry name" value="BPD_transp_1_N"/>
</dbReference>
<gene>
    <name evidence="9" type="ORF">ACFOZ1_03150</name>
</gene>
<feature type="transmembrane region" description="Helical" evidence="7">
    <location>
        <begin position="291"/>
        <end position="313"/>
    </location>
</feature>
<feature type="transmembrane region" description="Helical" evidence="7">
    <location>
        <begin position="12"/>
        <end position="31"/>
    </location>
</feature>
<keyword evidence="10" id="KW-1185">Reference proteome</keyword>
<protein>
    <submittedName>
        <fullName evidence="9">ABC transporter permease</fullName>
    </submittedName>
</protein>
<proteinExistence type="inferred from homology"/>
<comment type="subcellular location">
    <subcellularLocation>
        <location evidence="1 7">Cell membrane</location>
        <topology evidence="1 7">Multi-pass membrane protein</topology>
    </subcellularLocation>
</comment>
<evidence type="ECO:0000256" key="1">
    <source>
        <dbReference type="ARBA" id="ARBA00004651"/>
    </source>
</evidence>
<keyword evidence="2 7" id="KW-0813">Transport</keyword>
<dbReference type="Pfam" id="PF19300">
    <property type="entry name" value="BPD_transp_1_N"/>
    <property type="match status" value="1"/>
</dbReference>
<evidence type="ECO:0000313" key="9">
    <source>
        <dbReference type="EMBL" id="MFC4386801.1"/>
    </source>
</evidence>
<name>A0ABV8VUP5_9BACI</name>
<dbReference type="PANTHER" id="PTHR43163:SF6">
    <property type="entry name" value="DIPEPTIDE TRANSPORT SYSTEM PERMEASE PROTEIN DPPB-RELATED"/>
    <property type="match status" value="1"/>
</dbReference>
<organism evidence="9 10">
    <name type="scientific">Gracilibacillus marinus</name>
    <dbReference type="NCBI Taxonomy" id="630535"/>
    <lineage>
        <taxon>Bacteria</taxon>
        <taxon>Bacillati</taxon>
        <taxon>Bacillota</taxon>
        <taxon>Bacilli</taxon>
        <taxon>Bacillales</taxon>
        <taxon>Bacillaceae</taxon>
        <taxon>Gracilibacillus</taxon>
    </lineage>
</organism>
<dbReference type="InterPro" id="IPR000515">
    <property type="entry name" value="MetI-like"/>
</dbReference>
<feature type="transmembrane region" description="Helical" evidence="7">
    <location>
        <begin position="246"/>
        <end position="271"/>
    </location>
</feature>
<dbReference type="Pfam" id="PF00528">
    <property type="entry name" value="BPD_transp_1"/>
    <property type="match status" value="1"/>
</dbReference>
<dbReference type="CDD" id="cd06261">
    <property type="entry name" value="TM_PBP2"/>
    <property type="match status" value="1"/>
</dbReference>
<dbReference type="RefSeq" id="WP_390195761.1">
    <property type="nucleotide sequence ID" value="NZ_JBHSDV010000001.1"/>
</dbReference>
<dbReference type="Gene3D" id="1.10.3720.10">
    <property type="entry name" value="MetI-like"/>
    <property type="match status" value="1"/>
</dbReference>
<reference evidence="10" key="1">
    <citation type="journal article" date="2019" name="Int. J. Syst. Evol. Microbiol.">
        <title>The Global Catalogue of Microorganisms (GCM) 10K type strain sequencing project: providing services to taxonomists for standard genome sequencing and annotation.</title>
        <authorList>
            <consortium name="The Broad Institute Genomics Platform"/>
            <consortium name="The Broad Institute Genome Sequencing Center for Infectious Disease"/>
            <person name="Wu L."/>
            <person name="Ma J."/>
        </authorList>
    </citation>
    <scope>NUCLEOTIDE SEQUENCE [LARGE SCALE GENOMIC DNA]</scope>
    <source>
        <strain evidence="10">KACC 14058</strain>
    </source>
</reference>
<feature type="domain" description="ABC transmembrane type-1" evidence="8">
    <location>
        <begin position="100"/>
        <end position="310"/>
    </location>
</feature>
<keyword evidence="5 7" id="KW-1133">Transmembrane helix</keyword>
<sequence length="327" mass="36420">MQLVRFLLKKTIRFLLLLVAVSMITFVLISLSPIDPIRAYIGADLLVISPEQKANIEAYWGLNEPMFLQYVHWLSSLLTGDFGVSLTYRTEVTDVIADRFFASIILMALAWVMQGMIGIVLGIIAALKKDSWIDKWIKGYCYVLLATPSFWLGLVLLMLFAVWLDILPVGLSAPIGLTREEVSIGDRIYHAILPALTLSIIGVSSICLHTREKLLEVMNQPYIRQARANGLSGWTLFRQQAFPNMIIPVMTLHFASFGELFGGVILAEQVFSYPGMGQAIVDAGLNGDIPLLLGIVLISACFVFIGNFLADFFSSLIDPRLRNEGWM</sequence>
<comment type="caution">
    <text evidence="9">The sequence shown here is derived from an EMBL/GenBank/DDBJ whole genome shotgun (WGS) entry which is preliminary data.</text>
</comment>
<evidence type="ECO:0000256" key="5">
    <source>
        <dbReference type="ARBA" id="ARBA00022989"/>
    </source>
</evidence>
<dbReference type="EMBL" id="JBHSDV010000001">
    <property type="protein sequence ID" value="MFC4386801.1"/>
    <property type="molecule type" value="Genomic_DNA"/>
</dbReference>
<dbReference type="SUPFAM" id="SSF161098">
    <property type="entry name" value="MetI-like"/>
    <property type="match status" value="1"/>
</dbReference>
<dbReference type="InterPro" id="IPR035906">
    <property type="entry name" value="MetI-like_sf"/>
</dbReference>
<dbReference type="PANTHER" id="PTHR43163">
    <property type="entry name" value="DIPEPTIDE TRANSPORT SYSTEM PERMEASE PROTEIN DPPB-RELATED"/>
    <property type="match status" value="1"/>
</dbReference>
<feature type="transmembrane region" description="Helical" evidence="7">
    <location>
        <begin position="188"/>
        <end position="208"/>
    </location>
</feature>
<comment type="similarity">
    <text evidence="7">Belongs to the binding-protein-dependent transport system permease family.</text>
</comment>
<evidence type="ECO:0000259" key="8">
    <source>
        <dbReference type="PROSITE" id="PS50928"/>
    </source>
</evidence>
<evidence type="ECO:0000256" key="7">
    <source>
        <dbReference type="RuleBase" id="RU363032"/>
    </source>
</evidence>
<dbReference type="Proteomes" id="UP001595880">
    <property type="component" value="Unassembled WGS sequence"/>
</dbReference>
<evidence type="ECO:0000256" key="4">
    <source>
        <dbReference type="ARBA" id="ARBA00022692"/>
    </source>
</evidence>
<accession>A0ABV8VUP5</accession>
<keyword evidence="4 7" id="KW-0812">Transmembrane</keyword>
<evidence type="ECO:0000313" key="10">
    <source>
        <dbReference type="Proteomes" id="UP001595880"/>
    </source>
</evidence>
<dbReference type="PROSITE" id="PS50928">
    <property type="entry name" value="ABC_TM1"/>
    <property type="match status" value="1"/>
</dbReference>
<keyword evidence="3" id="KW-1003">Cell membrane</keyword>
<evidence type="ECO:0000256" key="3">
    <source>
        <dbReference type="ARBA" id="ARBA00022475"/>
    </source>
</evidence>
<keyword evidence="6 7" id="KW-0472">Membrane</keyword>
<evidence type="ECO:0000256" key="2">
    <source>
        <dbReference type="ARBA" id="ARBA00022448"/>
    </source>
</evidence>
<feature type="transmembrane region" description="Helical" evidence="7">
    <location>
        <begin position="139"/>
        <end position="164"/>
    </location>
</feature>
<evidence type="ECO:0000256" key="6">
    <source>
        <dbReference type="ARBA" id="ARBA00023136"/>
    </source>
</evidence>
<feature type="transmembrane region" description="Helical" evidence="7">
    <location>
        <begin position="100"/>
        <end position="127"/>
    </location>
</feature>